<feature type="compositionally biased region" description="Basic residues" evidence="1">
    <location>
        <begin position="125"/>
        <end position="143"/>
    </location>
</feature>
<feature type="compositionally biased region" description="Acidic residues" evidence="1">
    <location>
        <begin position="227"/>
        <end position="237"/>
    </location>
</feature>
<feature type="compositionally biased region" description="Basic residues" evidence="1">
    <location>
        <begin position="94"/>
        <end position="103"/>
    </location>
</feature>
<feature type="compositionally biased region" description="Basic residues" evidence="1">
    <location>
        <begin position="28"/>
        <end position="39"/>
    </location>
</feature>
<evidence type="ECO:0000313" key="2">
    <source>
        <dbReference type="EMBL" id="KAI1513629.1"/>
    </source>
</evidence>
<feature type="compositionally biased region" description="Acidic residues" evidence="1">
    <location>
        <begin position="305"/>
        <end position="314"/>
    </location>
</feature>
<accession>A0A922SV91</accession>
<feature type="compositionally biased region" description="Polar residues" evidence="1">
    <location>
        <begin position="661"/>
        <end position="672"/>
    </location>
</feature>
<feature type="region of interest" description="Disordered" evidence="1">
    <location>
        <begin position="258"/>
        <end position="320"/>
    </location>
</feature>
<feature type="compositionally biased region" description="Basic and acidic residues" evidence="1">
    <location>
        <begin position="154"/>
        <end position="164"/>
    </location>
</feature>
<keyword evidence="3" id="KW-1185">Reference proteome</keyword>
<feature type="compositionally biased region" description="Polar residues" evidence="1">
    <location>
        <begin position="379"/>
        <end position="394"/>
    </location>
</feature>
<feature type="compositionally biased region" description="Acidic residues" evidence="1">
    <location>
        <begin position="447"/>
        <end position="460"/>
    </location>
</feature>
<comment type="caution">
    <text evidence="2">The sequence shown here is derived from an EMBL/GenBank/DDBJ whole genome shotgun (WGS) entry which is preliminary data.</text>
</comment>
<feature type="compositionally biased region" description="Polar residues" evidence="1">
    <location>
        <begin position="518"/>
        <end position="529"/>
    </location>
</feature>
<evidence type="ECO:0000256" key="1">
    <source>
        <dbReference type="SAM" id="MobiDB-lite"/>
    </source>
</evidence>
<feature type="region of interest" description="Disordered" evidence="1">
    <location>
        <begin position="839"/>
        <end position="859"/>
    </location>
</feature>
<feature type="region of interest" description="Disordered" evidence="1">
    <location>
        <begin position="373"/>
        <end position="465"/>
    </location>
</feature>
<dbReference type="OMA" id="THTTPHR"/>
<feature type="region of interest" description="Disordered" evidence="1">
    <location>
        <begin position="1"/>
        <end position="237"/>
    </location>
</feature>
<reference evidence="3" key="1">
    <citation type="journal article" date="2022" name="Microb. Genom.">
        <title>A global pangenome for the wheat fungal pathogen Pyrenophora tritici-repentis and prediction of effector protein structural homology.</title>
        <authorList>
            <person name="Moolhuijzen P.M."/>
            <person name="See P.T."/>
            <person name="Shi G."/>
            <person name="Powell H.R."/>
            <person name="Cockram J."/>
            <person name="Jorgensen L.N."/>
            <person name="Benslimane H."/>
            <person name="Strelkov S.E."/>
            <person name="Turner J."/>
            <person name="Liu Z."/>
            <person name="Moffat C.S."/>
        </authorList>
    </citation>
    <scope>NUCLEOTIDE SEQUENCE [LARGE SCALE GENOMIC DNA]</scope>
</reference>
<organism evidence="2 3">
    <name type="scientific">Pyrenophora tritici-repentis</name>
    <dbReference type="NCBI Taxonomy" id="45151"/>
    <lineage>
        <taxon>Eukaryota</taxon>
        <taxon>Fungi</taxon>
        <taxon>Dikarya</taxon>
        <taxon>Ascomycota</taxon>
        <taxon>Pezizomycotina</taxon>
        <taxon>Dothideomycetes</taxon>
        <taxon>Pleosporomycetidae</taxon>
        <taxon>Pleosporales</taxon>
        <taxon>Pleosporineae</taxon>
        <taxon>Pleosporaceae</taxon>
        <taxon>Pyrenophora</taxon>
    </lineage>
</organism>
<name>A0A922SV91_9PLEO</name>
<feature type="compositionally biased region" description="Basic residues" evidence="1">
    <location>
        <begin position="849"/>
        <end position="859"/>
    </location>
</feature>
<feature type="compositionally biased region" description="Basic and acidic residues" evidence="1">
    <location>
        <begin position="530"/>
        <end position="539"/>
    </location>
</feature>
<feature type="compositionally biased region" description="Acidic residues" evidence="1">
    <location>
        <begin position="284"/>
        <end position="293"/>
    </location>
</feature>
<feature type="region of interest" description="Disordered" evidence="1">
    <location>
        <begin position="887"/>
        <end position="907"/>
    </location>
</feature>
<dbReference type="OrthoDB" id="73788at2759"/>
<protein>
    <submittedName>
        <fullName evidence="2">Uncharacterized protein</fullName>
    </submittedName>
</protein>
<dbReference type="EMBL" id="NRDI02000009">
    <property type="protein sequence ID" value="KAI1513629.1"/>
    <property type="molecule type" value="Genomic_DNA"/>
</dbReference>
<sequence length="925" mass="101254">MTPRTRSGNGEAEPKVYYSKKVPQQVHFPHKRKTVRRRTSPVQDGSGKRQLVFVPEKMKKQGTPRVVGDSDEESEGGLKDGDVSISPQADKEHSKTRKRKKTGRNCDSEPLQEDGSEKDEPVGPVKKRQRKAAAPKNNRRSRRVQPDSNDDNDGSTKPDRERTLRRQSTMTQLVEGRKPLPGSEGPDFRPVKQGPRLSWSGKGKATKDGKQRTLTQMVSGMRPLEIMSDEDVEDTLSDVEAQEADSHNYRDAVARRLAQQGLYRNDHGDDEEAGENMQPGVETEAQENEEVADAQDVPELVVQSVEDDTNGEGEDSYKPTQFIDAPITTVTHRTTRERAVVPTVKIREASHVQQKAVSFRKARFSLLSTPEKRRVREIPSSQSPADSPLSTQFTPHRLHRSPLKRCTGNEIQAPETPSKRKQVTFRVPSKTPVPPPSLRKFESTIQDSEDEDEGIFEDDASSSGRCVGTETQAMIDQIDQACADAVEESEAEAGLSPELDEVSLLRSLNEASPELGEPQTQSSGRQQRTVPDEDSHPHAELISIKQEPVEDVEVDDLTALHAARSQPPHKGSMESSATIAAEAELPTFTEQLHSTPPIVQDTCPSTPMAIPEDSSDEESTPQPRKQPIQYPPPTQVQQSTDLDGELIQVPRSPTPRRSETQESQTSKAEQQIQSEWFSYSQYVHNARPPQSFSMQAAPDAFSYNATPRPPPTTALNPHQNQHAHRHTATTTHAASQATTIDEITQRTPRKNNTTQHVLSTHTTPHRIASSQPTISPIRPPPLFIPSSFPSPERAGVEGWSSPVLGGATQGAGGGGYGRSSQWGASLEDFSIPLPPPMPLVGSSWGRGNGKVKKGTRRGRGCHGDGCGQPGCESCTFDVDDLPVVGRSGSIGVRGNGKGKGKARGRRRGCDGDGCGQPGCDSCAFY</sequence>
<gene>
    <name evidence="2" type="ORF">Ptr86124_007531</name>
</gene>
<feature type="region of interest" description="Disordered" evidence="1">
    <location>
        <begin position="511"/>
        <end position="672"/>
    </location>
</feature>
<feature type="compositionally biased region" description="Polar residues" evidence="1">
    <location>
        <begin position="741"/>
        <end position="773"/>
    </location>
</feature>
<feature type="compositionally biased region" description="Low complexity" evidence="1">
    <location>
        <begin position="728"/>
        <end position="739"/>
    </location>
</feature>
<dbReference type="Proteomes" id="UP000249757">
    <property type="component" value="Unassembled WGS sequence"/>
</dbReference>
<feature type="compositionally biased region" description="Basic residues" evidence="1">
    <location>
        <begin position="896"/>
        <end position="906"/>
    </location>
</feature>
<evidence type="ECO:0000313" key="3">
    <source>
        <dbReference type="Proteomes" id="UP000249757"/>
    </source>
</evidence>
<proteinExistence type="predicted"/>
<dbReference type="AlphaFoldDB" id="A0A922SV91"/>
<feature type="region of interest" description="Disordered" evidence="1">
    <location>
        <begin position="700"/>
        <end position="780"/>
    </location>
</feature>